<keyword evidence="2" id="KW-1185">Reference proteome</keyword>
<reference evidence="2" key="2">
    <citation type="journal article" date="2017" name="Nat. Plants">
        <title>The Aegilops tauschii genome reveals multiple impacts of transposons.</title>
        <authorList>
            <person name="Zhao G."/>
            <person name="Zou C."/>
            <person name="Li K."/>
            <person name="Wang K."/>
            <person name="Li T."/>
            <person name="Gao L."/>
            <person name="Zhang X."/>
            <person name="Wang H."/>
            <person name="Yang Z."/>
            <person name="Liu X."/>
            <person name="Jiang W."/>
            <person name="Mao L."/>
            <person name="Kong X."/>
            <person name="Jiao Y."/>
            <person name="Jia J."/>
        </authorList>
    </citation>
    <scope>NUCLEOTIDE SEQUENCE [LARGE SCALE GENOMIC DNA]</scope>
    <source>
        <strain evidence="2">cv. AL8/78</strain>
    </source>
</reference>
<dbReference type="AlphaFoldDB" id="A0A453HNA6"/>
<dbReference type="Gramene" id="AET4Gv20243900.3">
    <property type="protein sequence ID" value="AET4Gv20243900.3"/>
    <property type="gene ID" value="AET4Gv20243900"/>
</dbReference>
<reference evidence="1" key="3">
    <citation type="journal article" date="2017" name="Nature">
        <title>Genome sequence of the progenitor of the wheat D genome Aegilops tauschii.</title>
        <authorList>
            <person name="Luo M.C."/>
            <person name="Gu Y.Q."/>
            <person name="Puiu D."/>
            <person name="Wang H."/>
            <person name="Twardziok S.O."/>
            <person name="Deal K.R."/>
            <person name="Huo N."/>
            <person name="Zhu T."/>
            <person name="Wang L."/>
            <person name="Wang Y."/>
            <person name="McGuire P.E."/>
            <person name="Liu S."/>
            <person name="Long H."/>
            <person name="Ramasamy R.K."/>
            <person name="Rodriguez J.C."/>
            <person name="Van S.L."/>
            <person name="Yuan L."/>
            <person name="Wang Z."/>
            <person name="Xia Z."/>
            <person name="Xiao L."/>
            <person name="Anderson O.D."/>
            <person name="Ouyang S."/>
            <person name="Liang Y."/>
            <person name="Zimin A.V."/>
            <person name="Pertea G."/>
            <person name="Qi P."/>
            <person name="Bennetzen J.L."/>
            <person name="Dai X."/>
            <person name="Dawson M.W."/>
            <person name="Muller H.G."/>
            <person name="Kugler K."/>
            <person name="Rivarola-Duarte L."/>
            <person name="Spannagl M."/>
            <person name="Mayer K.F.X."/>
            <person name="Lu F.H."/>
            <person name="Bevan M.W."/>
            <person name="Leroy P."/>
            <person name="Li P."/>
            <person name="You F.M."/>
            <person name="Sun Q."/>
            <person name="Liu Z."/>
            <person name="Lyons E."/>
            <person name="Wicker T."/>
            <person name="Salzberg S.L."/>
            <person name="Devos K.M."/>
            <person name="Dvorak J."/>
        </authorList>
    </citation>
    <scope>NUCLEOTIDE SEQUENCE [LARGE SCALE GENOMIC DNA]</scope>
    <source>
        <strain evidence="1">cv. AL8/78</strain>
    </source>
</reference>
<evidence type="ECO:0000313" key="2">
    <source>
        <dbReference type="Proteomes" id="UP000015105"/>
    </source>
</evidence>
<accession>A0A453HNA6</accession>
<evidence type="ECO:0000313" key="1">
    <source>
        <dbReference type="EnsemblPlants" id="AET4Gv20243900.3"/>
    </source>
</evidence>
<proteinExistence type="predicted"/>
<dbReference type="EnsemblPlants" id="AET4Gv20243900.3">
    <property type="protein sequence ID" value="AET4Gv20243900.3"/>
    <property type="gene ID" value="AET4Gv20243900"/>
</dbReference>
<protein>
    <submittedName>
        <fullName evidence="1">Uncharacterized protein</fullName>
    </submittedName>
</protein>
<name>A0A453HNA6_AEGTS</name>
<sequence length="52" mass="6018">TKIWILTLFAHQLHEMRRNTIRQEKILLRNSSSLANNAAFAPISEKKILIST</sequence>
<organism evidence="1 2">
    <name type="scientific">Aegilops tauschii subsp. strangulata</name>
    <name type="common">Goatgrass</name>
    <dbReference type="NCBI Taxonomy" id="200361"/>
    <lineage>
        <taxon>Eukaryota</taxon>
        <taxon>Viridiplantae</taxon>
        <taxon>Streptophyta</taxon>
        <taxon>Embryophyta</taxon>
        <taxon>Tracheophyta</taxon>
        <taxon>Spermatophyta</taxon>
        <taxon>Magnoliopsida</taxon>
        <taxon>Liliopsida</taxon>
        <taxon>Poales</taxon>
        <taxon>Poaceae</taxon>
        <taxon>BOP clade</taxon>
        <taxon>Pooideae</taxon>
        <taxon>Triticodae</taxon>
        <taxon>Triticeae</taxon>
        <taxon>Triticinae</taxon>
        <taxon>Aegilops</taxon>
    </lineage>
</organism>
<reference evidence="1" key="4">
    <citation type="submission" date="2019-03" db="UniProtKB">
        <authorList>
            <consortium name="EnsemblPlants"/>
        </authorList>
    </citation>
    <scope>IDENTIFICATION</scope>
</reference>
<reference evidence="2" key="1">
    <citation type="journal article" date="2014" name="Science">
        <title>Ancient hybridizations among the ancestral genomes of bread wheat.</title>
        <authorList>
            <consortium name="International Wheat Genome Sequencing Consortium,"/>
            <person name="Marcussen T."/>
            <person name="Sandve S.R."/>
            <person name="Heier L."/>
            <person name="Spannagl M."/>
            <person name="Pfeifer M."/>
            <person name="Jakobsen K.S."/>
            <person name="Wulff B.B."/>
            <person name="Steuernagel B."/>
            <person name="Mayer K.F."/>
            <person name="Olsen O.A."/>
        </authorList>
    </citation>
    <scope>NUCLEOTIDE SEQUENCE [LARGE SCALE GENOMIC DNA]</scope>
    <source>
        <strain evidence="2">cv. AL8/78</strain>
    </source>
</reference>
<reference evidence="1" key="5">
    <citation type="journal article" date="2021" name="G3 (Bethesda)">
        <title>Aegilops tauschii genome assembly Aet v5.0 features greater sequence contiguity and improved annotation.</title>
        <authorList>
            <person name="Wang L."/>
            <person name="Zhu T."/>
            <person name="Rodriguez J.C."/>
            <person name="Deal K.R."/>
            <person name="Dubcovsky J."/>
            <person name="McGuire P.E."/>
            <person name="Lux T."/>
            <person name="Spannagl M."/>
            <person name="Mayer K.F.X."/>
            <person name="Baldrich P."/>
            <person name="Meyers B.C."/>
            <person name="Huo N."/>
            <person name="Gu Y.Q."/>
            <person name="Zhou H."/>
            <person name="Devos K.M."/>
            <person name="Bennetzen J.L."/>
            <person name="Unver T."/>
            <person name="Budak H."/>
            <person name="Gulick P.J."/>
            <person name="Galiba G."/>
            <person name="Kalapos B."/>
            <person name="Nelson D.R."/>
            <person name="Li P."/>
            <person name="You F.M."/>
            <person name="Luo M.C."/>
            <person name="Dvorak J."/>
        </authorList>
    </citation>
    <scope>NUCLEOTIDE SEQUENCE [LARGE SCALE GENOMIC DNA]</scope>
    <source>
        <strain evidence="1">cv. AL8/78</strain>
    </source>
</reference>
<dbReference type="Proteomes" id="UP000015105">
    <property type="component" value="Chromosome 4D"/>
</dbReference>